<dbReference type="Gene3D" id="3.10.50.40">
    <property type="match status" value="1"/>
</dbReference>
<protein>
    <submittedName>
        <fullName evidence="5">SurA N-terminal domain-containing protein</fullName>
    </submittedName>
</protein>
<dbReference type="Pfam" id="PF13145">
    <property type="entry name" value="Rotamase_2"/>
    <property type="match status" value="1"/>
</dbReference>
<evidence type="ECO:0000259" key="4">
    <source>
        <dbReference type="PROSITE" id="PS50198"/>
    </source>
</evidence>
<feature type="chain" id="PRO_5046987311" evidence="3">
    <location>
        <begin position="23"/>
        <end position="323"/>
    </location>
</feature>
<dbReference type="InterPro" id="IPR050280">
    <property type="entry name" value="OMP_Chaperone_SurA"/>
</dbReference>
<dbReference type="InterPro" id="IPR046357">
    <property type="entry name" value="PPIase_dom_sf"/>
</dbReference>
<dbReference type="Proteomes" id="UP001568698">
    <property type="component" value="Unassembled WGS sequence"/>
</dbReference>
<reference evidence="5 6" key="1">
    <citation type="submission" date="2024-08" db="EMBL/GenBank/DDBJ databases">
        <title>Sulfate-reducing bacteria isolated from formation water of the oil field in Kazakhstan and description of Pseudodesulfovibrio sp.</title>
        <authorList>
            <person name="Bidzhieva S.K."/>
            <person name="Tourova T.P."/>
            <person name="Grouzdev D.S."/>
            <person name="Beletsky A.V."/>
            <person name="Sokolova D.S."/>
            <person name="Samigullina S.R."/>
            <person name="Poltaraus A.B."/>
            <person name="Avtukh A.N."/>
            <person name="Tereshina V.M."/>
            <person name="Zhaparov N.S."/>
            <person name="Mardanov A.V."/>
            <person name="Nazina T.N."/>
        </authorList>
    </citation>
    <scope>NUCLEOTIDE SEQUENCE [LARGE SCALE GENOMIC DNA]</scope>
    <source>
        <strain evidence="5 6">9FUS</strain>
    </source>
</reference>
<dbReference type="PANTHER" id="PTHR47637">
    <property type="entry name" value="CHAPERONE SURA"/>
    <property type="match status" value="1"/>
</dbReference>
<dbReference type="Pfam" id="PF13624">
    <property type="entry name" value="SurA_N_3"/>
    <property type="match status" value="1"/>
</dbReference>
<keyword evidence="2" id="KW-0413">Isomerase</keyword>
<dbReference type="InterPro" id="IPR000297">
    <property type="entry name" value="PPIase_PpiC"/>
</dbReference>
<feature type="domain" description="PpiC" evidence="4">
    <location>
        <begin position="176"/>
        <end position="253"/>
    </location>
</feature>
<dbReference type="EMBL" id="JBGLYH010000003">
    <property type="protein sequence ID" value="MEZ7195489.1"/>
    <property type="molecule type" value="Genomic_DNA"/>
</dbReference>
<dbReference type="PANTHER" id="PTHR47637:SF1">
    <property type="entry name" value="CHAPERONE SURA"/>
    <property type="match status" value="1"/>
</dbReference>
<dbReference type="Gene3D" id="1.10.4030.10">
    <property type="entry name" value="Porin chaperone SurA, peptide-binding domain"/>
    <property type="match status" value="1"/>
</dbReference>
<organism evidence="5 6">
    <name type="scientific">Pseudodesulfovibrio karagichevae</name>
    <dbReference type="NCBI Taxonomy" id="3239305"/>
    <lineage>
        <taxon>Bacteria</taxon>
        <taxon>Pseudomonadati</taxon>
        <taxon>Thermodesulfobacteriota</taxon>
        <taxon>Desulfovibrionia</taxon>
        <taxon>Desulfovibrionales</taxon>
        <taxon>Desulfovibrionaceae</taxon>
    </lineage>
</organism>
<keyword evidence="6" id="KW-1185">Reference proteome</keyword>
<evidence type="ECO:0000256" key="3">
    <source>
        <dbReference type="SAM" id="SignalP"/>
    </source>
</evidence>
<gene>
    <name evidence="5" type="ORF">AB6M95_01900</name>
</gene>
<evidence type="ECO:0000313" key="5">
    <source>
        <dbReference type="EMBL" id="MEZ7195489.1"/>
    </source>
</evidence>
<dbReference type="SUPFAM" id="SSF54534">
    <property type="entry name" value="FKBP-like"/>
    <property type="match status" value="1"/>
</dbReference>
<comment type="caution">
    <text evidence="5">The sequence shown here is derived from an EMBL/GenBank/DDBJ whole genome shotgun (WGS) entry which is preliminary data.</text>
</comment>
<proteinExistence type="predicted"/>
<dbReference type="PROSITE" id="PS50198">
    <property type="entry name" value="PPIC_PPIASE_2"/>
    <property type="match status" value="1"/>
</dbReference>
<accession>A0ABV4JXQ5</accession>
<evidence type="ECO:0000256" key="1">
    <source>
        <dbReference type="ARBA" id="ARBA00022729"/>
    </source>
</evidence>
<keyword evidence="1 3" id="KW-0732">Signal</keyword>
<dbReference type="InterPro" id="IPR027304">
    <property type="entry name" value="Trigger_fact/SurA_dom_sf"/>
</dbReference>
<dbReference type="SUPFAM" id="SSF109998">
    <property type="entry name" value="Triger factor/SurA peptide-binding domain-like"/>
    <property type="match status" value="1"/>
</dbReference>
<keyword evidence="2" id="KW-0697">Rotamase</keyword>
<evidence type="ECO:0000313" key="6">
    <source>
        <dbReference type="Proteomes" id="UP001568698"/>
    </source>
</evidence>
<name>A0ABV4JXQ5_9BACT</name>
<sequence>MVKVFSLLLGAMLLICPVTAQAKDVVVDRILVKINDSIITQYDLDQEMKPVYDQIKDRKLSAKEQAQLAQMRKKALDSLINDNLIQQEIKRFSIAVSDENMDKEIERVRNERGLSLEEFQKVVAKDGLTMEEFRARLKKLLEKQELIGHMVNSKVVVTDSEIQAEYAARKDDYSLGKMVELAIILLPADISPVEVRERITGGEMTFADAVAKYSVGPGKDSGGSIGELSWDDLADEWKTALDGVAQGGVSSPLTIQDHQALLSPIKINDDRMVPLKDVRDNIYKDLMQKKRETVFTDYFDKLKQSAVIIYMDDSLKPDNGVTQ</sequence>
<feature type="signal peptide" evidence="3">
    <location>
        <begin position="1"/>
        <end position="22"/>
    </location>
</feature>
<evidence type="ECO:0000256" key="2">
    <source>
        <dbReference type="PROSITE-ProRule" id="PRU00278"/>
    </source>
</evidence>